<dbReference type="Gene3D" id="3.30.200.20">
    <property type="entry name" value="Phosphorylase Kinase, domain 1"/>
    <property type="match status" value="1"/>
</dbReference>
<keyword evidence="8" id="KW-1133">Transmembrane helix</keyword>
<dbReference type="InterPro" id="IPR011009">
    <property type="entry name" value="Kinase-like_dom_sf"/>
</dbReference>
<dbReference type="InterPro" id="IPR047117">
    <property type="entry name" value="PERK1-13-like"/>
</dbReference>
<dbReference type="PANTHER" id="PTHR47982:SF49">
    <property type="entry name" value="INACTIVE PROTEIN KINASE SELMODRAFT_444075-LIKE"/>
    <property type="match status" value="1"/>
</dbReference>
<reference evidence="12" key="1">
    <citation type="journal article" date="2022" name="Int. J. Mol. Sci.">
        <title>Draft Genome of Tanacetum Coccineum: Genomic Comparison of Closely Related Tanacetum-Family Plants.</title>
        <authorList>
            <person name="Yamashiro T."/>
            <person name="Shiraishi A."/>
            <person name="Nakayama K."/>
            <person name="Satake H."/>
        </authorList>
    </citation>
    <scope>NUCLEOTIDE SEQUENCE</scope>
</reference>
<gene>
    <name evidence="12" type="ORF">Tco_0679072</name>
</gene>
<dbReference type="EMBL" id="BQNB010009510">
    <property type="protein sequence ID" value="GJS64508.1"/>
    <property type="molecule type" value="Genomic_DNA"/>
</dbReference>
<sequence>MHQAKRFVLLQLKQYSESQFNMIPAFEIMAPRRSISGLIEEKAYRNGIVFICSILSSTDMKKETKTVPFPARSPQRFGHKEIEKATNGFSTKNFLAEGGYGHVYIGVLSGQVVAVKKRKMVSAQEFGHVDWLLH</sequence>
<name>A0ABQ4XHT5_9ASTR</name>
<evidence type="ECO:0000256" key="9">
    <source>
        <dbReference type="ARBA" id="ARBA00023136"/>
    </source>
</evidence>
<dbReference type="PANTHER" id="PTHR47982">
    <property type="entry name" value="PROLINE-RICH RECEPTOR-LIKE PROTEIN KINASE PERK4"/>
    <property type="match status" value="1"/>
</dbReference>
<evidence type="ECO:0000256" key="10">
    <source>
        <dbReference type="ARBA" id="ARBA00047899"/>
    </source>
</evidence>
<proteinExistence type="predicted"/>
<evidence type="ECO:0000256" key="4">
    <source>
        <dbReference type="ARBA" id="ARBA00022679"/>
    </source>
</evidence>
<evidence type="ECO:0000256" key="1">
    <source>
        <dbReference type="ARBA" id="ARBA00004162"/>
    </source>
</evidence>
<evidence type="ECO:0000256" key="6">
    <source>
        <dbReference type="ARBA" id="ARBA00022741"/>
    </source>
</evidence>
<evidence type="ECO:0000256" key="3">
    <source>
        <dbReference type="ARBA" id="ARBA00022527"/>
    </source>
</evidence>
<evidence type="ECO:0000256" key="11">
    <source>
        <dbReference type="ARBA" id="ARBA00048679"/>
    </source>
</evidence>
<evidence type="ECO:0000256" key="2">
    <source>
        <dbReference type="ARBA" id="ARBA00012513"/>
    </source>
</evidence>
<accession>A0ABQ4XHT5</accession>
<protein>
    <recommendedName>
        <fullName evidence="2">non-specific serine/threonine protein kinase</fullName>
        <ecNumber evidence="2">2.7.11.1</ecNumber>
    </recommendedName>
</protein>
<keyword evidence="3" id="KW-0723">Serine/threonine-protein kinase</keyword>
<dbReference type="EC" id="2.7.11.1" evidence="2"/>
<evidence type="ECO:0000313" key="12">
    <source>
        <dbReference type="EMBL" id="GJS64508.1"/>
    </source>
</evidence>
<dbReference type="GO" id="GO:0016301">
    <property type="term" value="F:kinase activity"/>
    <property type="evidence" value="ECO:0007669"/>
    <property type="project" value="UniProtKB-KW"/>
</dbReference>
<evidence type="ECO:0000313" key="13">
    <source>
        <dbReference type="Proteomes" id="UP001151760"/>
    </source>
</evidence>
<keyword evidence="4" id="KW-0808">Transferase</keyword>
<comment type="caution">
    <text evidence="12">The sequence shown here is derived from an EMBL/GenBank/DDBJ whole genome shotgun (WGS) entry which is preliminary data.</text>
</comment>
<dbReference type="SUPFAM" id="SSF56112">
    <property type="entry name" value="Protein kinase-like (PK-like)"/>
    <property type="match status" value="1"/>
</dbReference>
<organism evidence="12 13">
    <name type="scientific">Tanacetum coccineum</name>
    <dbReference type="NCBI Taxonomy" id="301880"/>
    <lineage>
        <taxon>Eukaryota</taxon>
        <taxon>Viridiplantae</taxon>
        <taxon>Streptophyta</taxon>
        <taxon>Embryophyta</taxon>
        <taxon>Tracheophyta</taxon>
        <taxon>Spermatophyta</taxon>
        <taxon>Magnoliopsida</taxon>
        <taxon>eudicotyledons</taxon>
        <taxon>Gunneridae</taxon>
        <taxon>Pentapetalae</taxon>
        <taxon>asterids</taxon>
        <taxon>campanulids</taxon>
        <taxon>Asterales</taxon>
        <taxon>Asteraceae</taxon>
        <taxon>Asteroideae</taxon>
        <taxon>Anthemideae</taxon>
        <taxon>Anthemidinae</taxon>
        <taxon>Tanacetum</taxon>
    </lineage>
</organism>
<evidence type="ECO:0000256" key="5">
    <source>
        <dbReference type="ARBA" id="ARBA00022692"/>
    </source>
</evidence>
<keyword evidence="5" id="KW-0812">Transmembrane</keyword>
<comment type="catalytic activity">
    <reaction evidence="10">
        <text>L-threonyl-[protein] + ATP = O-phospho-L-threonyl-[protein] + ADP + H(+)</text>
        <dbReference type="Rhea" id="RHEA:46608"/>
        <dbReference type="Rhea" id="RHEA-COMP:11060"/>
        <dbReference type="Rhea" id="RHEA-COMP:11605"/>
        <dbReference type="ChEBI" id="CHEBI:15378"/>
        <dbReference type="ChEBI" id="CHEBI:30013"/>
        <dbReference type="ChEBI" id="CHEBI:30616"/>
        <dbReference type="ChEBI" id="CHEBI:61977"/>
        <dbReference type="ChEBI" id="CHEBI:456216"/>
        <dbReference type="EC" id="2.7.11.1"/>
    </reaction>
</comment>
<dbReference type="Proteomes" id="UP001151760">
    <property type="component" value="Unassembled WGS sequence"/>
</dbReference>
<keyword evidence="6" id="KW-0547">Nucleotide-binding</keyword>
<evidence type="ECO:0000256" key="8">
    <source>
        <dbReference type="ARBA" id="ARBA00022989"/>
    </source>
</evidence>
<comment type="catalytic activity">
    <reaction evidence="11">
        <text>L-seryl-[protein] + ATP = O-phospho-L-seryl-[protein] + ADP + H(+)</text>
        <dbReference type="Rhea" id="RHEA:17989"/>
        <dbReference type="Rhea" id="RHEA-COMP:9863"/>
        <dbReference type="Rhea" id="RHEA-COMP:11604"/>
        <dbReference type="ChEBI" id="CHEBI:15378"/>
        <dbReference type="ChEBI" id="CHEBI:29999"/>
        <dbReference type="ChEBI" id="CHEBI:30616"/>
        <dbReference type="ChEBI" id="CHEBI:83421"/>
        <dbReference type="ChEBI" id="CHEBI:456216"/>
        <dbReference type="EC" id="2.7.11.1"/>
    </reaction>
</comment>
<keyword evidence="7" id="KW-0067">ATP-binding</keyword>
<comment type="subcellular location">
    <subcellularLocation>
        <location evidence="1">Cell membrane</location>
        <topology evidence="1">Single-pass membrane protein</topology>
    </subcellularLocation>
</comment>
<evidence type="ECO:0000256" key="7">
    <source>
        <dbReference type="ARBA" id="ARBA00022840"/>
    </source>
</evidence>
<keyword evidence="9" id="KW-0472">Membrane</keyword>
<reference evidence="12" key="2">
    <citation type="submission" date="2022-01" db="EMBL/GenBank/DDBJ databases">
        <authorList>
            <person name="Yamashiro T."/>
            <person name="Shiraishi A."/>
            <person name="Satake H."/>
            <person name="Nakayama K."/>
        </authorList>
    </citation>
    <scope>NUCLEOTIDE SEQUENCE</scope>
</reference>
<keyword evidence="12" id="KW-0418">Kinase</keyword>
<keyword evidence="13" id="KW-1185">Reference proteome</keyword>